<dbReference type="EMBL" id="KT007002">
    <property type="protein sequence ID" value="AKQ02666.1"/>
    <property type="molecule type" value="Genomic_DNA"/>
</dbReference>
<name>A0A0H4T4L9_9EURY</name>
<evidence type="ECO:0000256" key="1">
    <source>
        <dbReference type="SAM" id="Phobius"/>
    </source>
</evidence>
<feature type="transmembrane region" description="Helical" evidence="1">
    <location>
        <begin position="12"/>
        <end position="36"/>
    </location>
</feature>
<evidence type="ECO:0000313" key="2">
    <source>
        <dbReference type="EMBL" id="AKQ02666.1"/>
    </source>
</evidence>
<keyword evidence="1" id="KW-1133">Transmembrane helix</keyword>
<accession>A0A0H4T4L9</accession>
<sequence>MPPTFARDIQRTLLWIPRITFPACLYGAVTLSSLGIPPEFELMG</sequence>
<organism evidence="2">
    <name type="scientific">uncultured euryarchaeote Rifle_16ft_4_minimus_37664</name>
    <dbReference type="NCBI Taxonomy" id="1665194"/>
    <lineage>
        <taxon>Archaea</taxon>
        <taxon>Methanobacteriati</taxon>
        <taxon>Methanobacteriota</taxon>
        <taxon>environmental samples</taxon>
    </lineage>
</organism>
<protein>
    <submittedName>
        <fullName evidence="2">Uncharacterized protein</fullName>
    </submittedName>
</protein>
<proteinExistence type="predicted"/>
<dbReference type="AlphaFoldDB" id="A0A0H4T4L9"/>
<keyword evidence="1" id="KW-0472">Membrane</keyword>
<keyword evidence="1" id="KW-0812">Transmembrane</keyword>
<reference evidence="2" key="1">
    <citation type="journal article" date="2015" name="ISME J.">
        <title>Aquifer environment selects for microbial species cohorts in sediment and groundwater.</title>
        <authorList>
            <person name="Hug L.A."/>
            <person name="Thomas B.C."/>
            <person name="Brown C.T."/>
            <person name="Frischkorn K.R."/>
            <person name="Williams K.H."/>
            <person name="Tringe S.G."/>
            <person name="Banfield J.F."/>
        </authorList>
    </citation>
    <scope>NUCLEOTIDE SEQUENCE</scope>
</reference>